<organism evidence="4 5">
    <name type="scientific">Natronoflexus pectinivorans</name>
    <dbReference type="NCBI Taxonomy" id="682526"/>
    <lineage>
        <taxon>Bacteria</taxon>
        <taxon>Pseudomonadati</taxon>
        <taxon>Bacteroidota</taxon>
        <taxon>Bacteroidia</taxon>
        <taxon>Marinilabiliales</taxon>
        <taxon>Marinilabiliaceae</taxon>
        <taxon>Natronoflexus</taxon>
    </lineage>
</organism>
<dbReference type="CDD" id="cd14948">
    <property type="entry name" value="BACON"/>
    <property type="match status" value="1"/>
</dbReference>
<dbReference type="Proteomes" id="UP000295221">
    <property type="component" value="Unassembled WGS sequence"/>
</dbReference>
<comment type="caution">
    <text evidence="4">The sequence shown here is derived from an EMBL/GenBank/DDBJ whole genome shotgun (WGS) entry which is preliminary data.</text>
</comment>
<dbReference type="InterPro" id="IPR051043">
    <property type="entry name" value="Sulfatase_Mod_Factor_Kinase"/>
</dbReference>
<evidence type="ECO:0000256" key="1">
    <source>
        <dbReference type="SAM" id="MobiDB-lite"/>
    </source>
</evidence>
<dbReference type="Gene3D" id="3.90.1580.10">
    <property type="entry name" value="paralog of FGE (formylglycine-generating enzyme)"/>
    <property type="match status" value="1"/>
</dbReference>
<evidence type="ECO:0000259" key="2">
    <source>
        <dbReference type="Pfam" id="PF03781"/>
    </source>
</evidence>
<name>A0A4R2GD60_9BACT</name>
<keyword evidence="5" id="KW-1185">Reference proteome</keyword>
<dbReference type="AlphaFoldDB" id="A0A4R2GD60"/>
<dbReference type="PANTHER" id="PTHR23150:SF19">
    <property type="entry name" value="FORMYLGLYCINE-GENERATING ENZYME"/>
    <property type="match status" value="1"/>
</dbReference>
<feature type="region of interest" description="Disordered" evidence="1">
    <location>
        <begin position="28"/>
        <end position="55"/>
    </location>
</feature>
<dbReference type="SUPFAM" id="SSF56436">
    <property type="entry name" value="C-type lectin-like"/>
    <property type="match status" value="1"/>
</dbReference>
<dbReference type="InterPro" id="IPR042095">
    <property type="entry name" value="SUMF_sf"/>
</dbReference>
<dbReference type="Pfam" id="PF13004">
    <property type="entry name" value="BACON"/>
    <property type="match status" value="1"/>
</dbReference>
<dbReference type="Gene3D" id="2.60.40.10">
    <property type="entry name" value="Immunoglobulins"/>
    <property type="match status" value="1"/>
</dbReference>
<feature type="compositionally biased region" description="Basic and acidic residues" evidence="1">
    <location>
        <begin position="28"/>
        <end position="52"/>
    </location>
</feature>
<reference evidence="4 5" key="1">
    <citation type="submission" date="2019-03" db="EMBL/GenBank/DDBJ databases">
        <title>Genomic Encyclopedia of Type Strains, Phase IV (KMG-IV): sequencing the most valuable type-strain genomes for metagenomic binning, comparative biology and taxonomic classification.</title>
        <authorList>
            <person name="Goeker M."/>
        </authorList>
    </citation>
    <scope>NUCLEOTIDE SEQUENCE [LARGE SCALE GENOMIC DNA]</scope>
    <source>
        <strain evidence="4 5">DSM 24179</strain>
    </source>
</reference>
<dbReference type="Pfam" id="PF03781">
    <property type="entry name" value="FGE-sulfatase"/>
    <property type="match status" value="1"/>
</dbReference>
<dbReference type="PANTHER" id="PTHR23150">
    <property type="entry name" value="SULFATASE MODIFYING FACTOR 1, 2"/>
    <property type="match status" value="1"/>
</dbReference>
<evidence type="ECO:0000259" key="3">
    <source>
        <dbReference type="Pfam" id="PF13004"/>
    </source>
</evidence>
<gene>
    <name evidence="4" type="ORF">EV194_11538</name>
</gene>
<dbReference type="GO" id="GO:0120147">
    <property type="term" value="F:formylglycine-generating oxidase activity"/>
    <property type="evidence" value="ECO:0007669"/>
    <property type="project" value="TreeGrafter"/>
</dbReference>
<evidence type="ECO:0000313" key="4">
    <source>
        <dbReference type="EMBL" id="TCO05987.1"/>
    </source>
</evidence>
<dbReference type="InterPro" id="IPR024361">
    <property type="entry name" value="BACON"/>
</dbReference>
<dbReference type="EMBL" id="SLWK01000015">
    <property type="protein sequence ID" value="TCO05987.1"/>
    <property type="molecule type" value="Genomic_DNA"/>
</dbReference>
<feature type="domain" description="Sulfatase-modifying factor enzyme-like" evidence="2">
    <location>
        <begin position="160"/>
        <end position="356"/>
    </location>
</feature>
<evidence type="ECO:0000313" key="5">
    <source>
        <dbReference type="Proteomes" id="UP000295221"/>
    </source>
</evidence>
<dbReference type="InterPro" id="IPR013783">
    <property type="entry name" value="Ig-like_fold"/>
</dbReference>
<dbReference type="InterPro" id="IPR016187">
    <property type="entry name" value="CTDL_fold"/>
</dbReference>
<proteinExistence type="predicted"/>
<feature type="domain" description="BACON" evidence="3">
    <location>
        <begin position="90"/>
        <end position="144"/>
    </location>
</feature>
<sequence>MKPKAFYFLIWLITVSLSYYSCSKSEKEMIPDEKEDSKDKDKDGDDTGDPDHTSSIVVNIYGSDNIDASEIQMTYKKDACLIIIKSDVPYTITNNSEWLSLADYSGEAGAKGIVVGVSKNESIPRNSQISIQAGSNQHTIHVNQQGAPVIRFSAGDIEFRMVLVEGGSFMMGDSDIPESRWAHSVSVNSFYMCETEVTNGLWSQIMGSLPYDDLEGYDDHNEYNRPNHPVSAVSWNEINDHFLPAISDLTGFEMRLPTEAEWEFAAMGGNLSKGYAYAGSNTLNDVAWNTYNSANSKQPVAQLLPNELGLYDMSGNVSEWCSDWYKSGYNSSDNNNPTGPETGTEKVIRGGDYSDMVMFGHGAFYVKARWYATPGCFSKCWGDTGHPDEPICFRCHRVGFRFVMSF</sequence>
<dbReference type="InterPro" id="IPR005532">
    <property type="entry name" value="SUMF_dom"/>
</dbReference>
<dbReference type="RefSeq" id="WP_132434951.1">
    <property type="nucleotide sequence ID" value="NZ_SLWK01000015.1"/>
</dbReference>
<accession>A0A4R2GD60</accession>
<protein>
    <submittedName>
        <fullName evidence="4">Formylglycine-generating enzyme required for sulfatase activity</fullName>
    </submittedName>
</protein>
<dbReference type="OrthoDB" id="9768004at2"/>